<evidence type="ECO:0000313" key="3">
    <source>
        <dbReference type="Proteomes" id="UP001190700"/>
    </source>
</evidence>
<feature type="domain" description="Haem-binding uptake Tiki superfamily ChaN" evidence="1">
    <location>
        <begin position="138"/>
        <end position="302"/>
    </location>
</feature>
<reference evidence="2 3" key="1">
    <citation type="journal article" date="2015" name="Genome Biol. Evol.">
        <title>Comparative Genomics of a Bacterivorous Green Alga Reveals Evolutionary Causalities and Consequences of Phago-Mixotrophic Mode of Nutrition.</title>
        <authorList>
            <person name="Burns J.A."/>
            <person name="Paasch A."/>
            <person name="Narechania A."/>
            <person name="Kim E."/>
        </authorList>
    </citation>
    <scope>NUCLEOTIDE SEQUENCE [LARGE SCALE GENOMIC DNA]</scope>
    <source>
        <strain evidence="2 3">PLY_AMNH</strain>
    </source>
</reference>
<dbReference type="EMBL" id="LGRX02028058">
    <property type="protein sequence ID" value="KAK3248464.1"/>
    <property type="molecule type" value="Genomic_DNA"/>
</dbReference>
<dbReference type="CDD" id="cd14727">
    <property type="entry name" value="ChanN-like"/>
    <property type="match status" value="1"/>
</dbReference>
<sequence length="344" mass="37604">MWRLRSSAALMRDAFKVCCNGGSSHFGTPHLLIESASSALCSSATRATSIIGLGCAAGFTCVASQAKAESGEGCPAHRAAPRVNTATSCEEEIAKSILPQAGRESTESKESGTLGVEEGRDFQVYDHTGARVSMEVIIDSLTNVEVLFLGEYHDDPIAHALEYEIYRRAVNRSGADGKGQRGRGVSLSLEMFERDTQDVMNDYLKGRVLENDLMRDARPWPNYSDYRPMVELARSEAQHVICANAPRRYVSLAGREGRNALPPSPWLPPLPYPSPSAAYVEKTNGLMAMAASELSEMRAKRQVEIPTKTFHWHTDPIPASQILHTFLLSLASSSWSALEATHPH</sequence>
<dbReference type="InterPro" id="IPR007314">
    <property type="entry name" value="Cofac_haem-bd_dom"/>
</dbReference>
<proteinExistence type="predicted"/>
<keyword evidence="3" id="KW-1185">Reference proteome</keyword>
<dbReference type="Pfam" id="PF04187">
    <property type="entry name" value="Cofac_haem_bdg"/>
    <property type="match status" value="1"/>
</dbReference>
<organism evidence="2 3">
    <name type="scientific">Cymbomonas tetramitiformis</name>
    <dbReference type="NCBI Taxonomy" id="36881"/>
    <lineage>
        <taxon>Eukaryota</taxon>
        <taxon>Viridiplantae</taxon>
        <taxon>Chlorophyta</taxon>
        <taxon>Pyramimonadophyceae</taxon>
        <taxon>Pyramimonadales</taxon>
        <taxon>Pyramimonadaceae</taxon>
        <taxon>Cymbomonas</taxon>
    </lineage>
</organism>
<gene>
    <name evidence="2" type="ORF">CYMTET_42072</name>
</gene>
<dbReference type="Proteomes" id="UP001190700">
    <property type="component" value="Unassembled WGS sequence"/>
</dbReference>
<evidence type="ECO:0000259" key="1">
    <source>
        <dbReference type="Pfam" id="PF04187"/>
    </source>
</evidence>
<dbReference type="SUPFAM" id="SSF159501">
    <property type="entry name" value="EreA/ChaN-like"/>
    <property type="match status" value="1"/>
</dbReference>
<name>A0AAE0C662_9CHLO</name>
<protein>
    <recommendedName>
        <fullName evidence="1">Haem-binding uptake Tiki superfamily ChaN domain-containing protein</fullName>
    </recommendedName>
</protein>
<dbReference type="Gene3D" id="3.40.50.11550">
    <property type="match status" value="1"/>
</dbReference>
<evidence type="ECO:0000313" key="2">
    <source>
        <dbReference type="EMBL" id="KAK3248464.1"/>
    </source>
</evidence>
<dbReference type="AlphaFoldDB" id="A0AAE0C662"/>
<comment type="caution">
    <text evidence="2">The sequence shown here is derived from an EMBL/GenBank/DDBJ whole genome shotgun (WGS) entry which is preliminary data.</text>
</comment>
<accession>A0AAE0C662</accession>